<organism evidence="2 3">
    <name type="scientific">Phaeovulum vinaykumarii</name>
    <dbReference type="NCBI Taxonomy" id="407234"/>
    <lineage>
        <taxon>Bacteria</taxon>
        <taxon>Pseudomonadati</taxon>
        <taxon>Pseudomonadota</taxon>
        <taxon>Alphaproteobacteria</taxon>
        <taxon>Rhodobacterales</taxon>
        <taxon>Paracoccaceae</taxon>
        <taxon>Phaeovulum</taxon>
    </lineage>
</organism>
<dbReference type="Pfam" id="PF00581">
    <property type="entry name" value="Rhodanese"/>
    <property type="match status" value="1"/>
</dbReference>
<dbReference type="InterPro" id="IPR001763">
    <property type="entry name" value="Rhodanese-like_dom"/>
</dbReference>
<dbReference type="Proteomes" id="UP000186098">
    <property type="component" value="Unassembled WGS sequence"/>
</dbReference>
<dbReference type="GO" id="GO:0016740">
    <property type="term" value="F:transferase activity"/>
    <property type="evidence" value="ECO:0007669"/>
    <property type="project" value="UniProtKB-KW"/>
</dbReference>
<dbReference type="Gene3D" id="3.40.250.10">
    <property type="entry name" value="Rhodanese-like domain"/>
    <property type="match status" value="1"/>
</dbReference>
<dbReference type="PANTHER" id="PTHR43031">
    <property type="entry name" value="FAD-DEPENDENT OXIDOREDUCTASE"/>
    <property type="match status" value="1"/>
</dbReference>
<evidence type="ECO:0000259" key="1">
    <source>
        <dbReference type="PROSITE" id="PS50206"/>
    </source>
</evidence>
<feature type="domain" description="Rhodanese" evidence="1">
    <location>
        <begin position="22"/>
        <end position="118"/>
    </location>
</feature>
<dbReference type="PANTHER" id="PTHR43031:SF1">
    <property type="entry name" value="PYRIDINE NUCLEOTIDE-DISULPHIDE OXIDOREDUCTASE"/>
    <property type="match status" value="1"/>
</dbReference>
<dbReference type="SMART" id="SM00450">
    <property type="entry name" value="RHOD"/>
    <property type="match status" value="1"/>
</dbReference>
<sequence>MFGFLRGGTPRIAPAEAVAKVKAKEAVLLDIREPMELRATGRAQGAIHVPMAAFAMRCDPASPECLPELKNGKPIILYCATGARSGMAGSMLTRMGHAQVFNLGGLSDWMAGGGQILR</sequence>
<protein>
    <submittedName>
        <fullName evidence="2">Rhodanese-related sulfurtransferase</fullName>
    </submittedName>
</protein>
<reference evidence="3" key="1">
    <citation type="submission" date="2017-01" db="EMBL/GenBank/DDBJ databases">
        <authorList>
            <person name="Varghese N."/>
            <person name="Submissions S."/>
        </authorList>
    </citation>
    <scope>NUCLEOTIDE SEQUENCE [LARGE SCALE GENOMIC DNA]</scope>
    <source>
        <strain evidence="3">DSM 18714</strain>
    </source>
</reference>
<name>A0A1N7L5K5_9RHOB</name>
<dbReference type="STRING" id="407234.SAMN05421795_102582"/>
<gene>
    <name evidence="2" type="ORF">SAMN05421795_102582</name>
</gene>
<dbReference type="PROSITE" id="PS50206">
    <property type="entry name" value="RHODANESE_3"/>
    <property type="match status" value="1"/>
</dbReference>
<dbReference type="InterPro" id="IPR036873">
    <property type="entry name" value="Rhodanese-like_dom_sf"/>
</dbReference>
<proteinExistence type="predicted"/>
<dbReference type="EMBL" id="FTOM01000002">
    <property type="protein sequence ID" value="SIS69073.1"/>
    <property type="molecule type" value="Genomic_DNA"/>
</dbReference>
<dbReference type="SUPFAM" id="SSF52821">
    <property type="entry name" value="Rhodanese/Cell cycle control phosphatase"/>
    <property type="match status" value="1"/>
</dbReference>
<evidence type="ECO:0000313" key="3">
    <source>
        <dbReference type="Proteomes" id="UP000186098"/>
    </source>
</evidence>
<dbReference type="AlphaFoldDB" id="A0A1N7L5K5"/>
<dbReference type="InterPro" id="IPR050229">
    <property type="entry name" value="GlpE_sulfurtransferase"/>
</dbReference>
<keyword evidence="2" id="KW-0808">Transferase</keyword>
<keyword evidence="3" id="KW-1185">Reference proteome</keyword>
<dbReference type="RefSeq" id="WP_076364447.1">
    <property type="nucleotide sequence ID" value="NZ_FTOM01000002.1"/>
</dbReference>
<evidence type="ECO:0000313" key="2">
    <source>
        <dbReference type="EMBL" id="SIS69073.1"/>
    </source>
</evidence>
<dbReference type="OrthoDB" id="9807812at2"/>
<accession>A0A1N7L5K5</accession>